<dbReference type="Proteomes" id="UP000007050">
    <property type="component" value="Chromosome"/>
</dbReference>
<protein>
    <submittedName>
        <fullName evidence="1">Uncharacterized protein</fullName>
    </submittedName>
</protein>
<evidence type="ECO:0000313" key="1">
    <source>
        <dbReference type="EMBL" id="CBL35070.1"/>
    </source>
</evidence>
<accession>D4MMT7</accession>
<dbReference type="HOGENOM" id="CLU_2897485_0_0_9"/>
<dbReference type="AlphaFoldDB" id="D4MMT7"/>
<sequence>MRKRFAVIITKNVYPKKRDSYRLALFTYKSYKSTYILCKITKMVFYCRNMSKNVENGHFTDI</sequence>
<proteinExistence type="predicted"/>
<dbReference type="BioCyc" id="ESIR717961:G136L-1852-MONOMER"/>
<dbReference type="PATRIC" id="fig|717961.3.peg.2362"/>
<evidence type="ECO:0000313" key="2">
    <source>
        <dbReference type="Proteomes" id="UP000007050"/>
    </source>
</evidence>
<dbReference type="EMBL" id="FP929059">
    <property type="protein sequence ID" value="CBL35070.1"/>
    <property type="molecule type" value="Genomic_DNA"/>
</dbReference>
<gene>
    <name evidence="1" type="ORF">ES1_22240</name>
</gene>
<reference evidence="1 2" key="1">
    <citation type="submission" date="2010-03" db="EMBL/GenBank/DDBJ databases">
        <title>The genome sequence of Eubacterium siraeum V10Sc8a.</title>
        <authorList>
            <consortium name="metaHIT consortium -- http://www.metahit.eu/"/>
            <person name="Pajon A."/>
            <person name="Turner K."/>
            <person name="Parkhill J."/>
            <person name="Duncan S."/>
            <person name="Flint H."/>
        </authorList>
    </citation>
    <scope>NUCLEOTIDE SEQUENCE [LARGE SCALE GENOMIC DNA]</scope>
    <source>
        <strain evidence="1 2">V10Sc8a</strain>
    </source>
</reference>
<reference evidence="1 2" key="2">
    <citation type="submission" date="2010-03" db="EMBL/GenBank/DDBJ databases">
        <authorList>
            <person name="Pajon A."/>
        </authorList>
    </citation>
    <scope>NUCLEOTIDE SEQUENCE [LARGE SCALE GENOMIC DNA]</scope>
    <source>
        <strain evidence="1 2">V10Sc8a</strain>
    </source>
</reference>
<dbReference type="KEGG" id="esr:ES1_22240"/>
<organism evidence="1 2">
    <name type="scientific">[Eubacterium] siraeum V10Sc8a</name>
    <dbReference type="NCBI Taxonomy" id="717961"/>
    <lineage>
        <taxon>Bacteria</taxon>
        <taxon>Bacillati</taxon>
        <taxon>Bacillota</taxon>
        <taxon>Clostridia</taxon>
        <taxon>Eubacteriales</taxon>
        <taxon>Oscillospiraceae</taxon>
        <taxon>Oscillospiraceae incertae sedis</taxon>
    </lineage>
</organism>
<name>D4MMT7_9FIRM</name>